<feature type="domain" description="Methyltransferase type 11" evidence="4">
    <location>
        <begin position="49"/>
        <end position="142"/>
    </location>
</feature>
<accession>A0ABT8NCQ8</accession>
<evidence type="ECO:0000256" key="3">
    <source>
        <dbReference type="ARBA" id="ARBA00022691"/>
    </source>
</evidence>
<dbReference type="GO" id="GO:0032259">
    <property type="term" value="P:methylation"/>
    <property type="evidence" value="ECO:0007669"/>
    <property type="project" value="UniProtKB-KW"/>
</dbReference>
<dbReference type="Pfam" id="PF08241">
    <property type="entry name" value="Methyltransf_11"/>
    <property type="match status" value="1"/>
</dbReference>
<dbReference type="GO" id="GO:0008168">
    <property type="term" value="F:methyltransferase activity"/>
    <property type="evidence" value="ECO:0007669"/>
    <property type="project" value="UniProtKB-KW"/>
</dbReference>
<proteinExistence type="predicted"/>
<dbReference type="Proteomes" id="UP001172142">
    <property type="component" value="Unassembled WGS sequence"/>
</dbReference>
<dbReference type="PANTHER" id="PTHR43464:SF19">
    <property type="entry name" value="UBIQUINONE BIOSYNTHESIS O-METHYLTRANSFERASE, MITOCHONDRIAL"/>
    <property type="match status" value="1"/>
</dbReference>
<evidence type="ECO:0000313" key="5">
    <source>
        <dbReference type="EMBL" id="MDN7245669.1"/>
    </source>
</evidence>
<dbReference type="PANTHER" id="PTHR43464">
    <property type="entry name" value="METHYLTRANSFERASE"/>
    <property type="match status" value="1"/>
</dbReference>
<keyword evidence="2" id="KW-0808">Transferase</keyword>
<name>A0ABT8NCQ8_9BACL</name>
<dbReference type="InterPro" id="IPR013216">
    <property type="entry name" value="Methyltransf_11"/>
</dbReference>
<evidence type="ECO:0000259" key="4">
    <source>
        <dbReference type="Pfam" id="PF08241"/>
    </source>
</evidence>
<dbReference type="RefSeq" id="WP_301856323.1">
    <property type="nucleotide sequence ID" value="NZ_JAUJWU010000002.1"/>
</dbReference>
<dbReference type="InterPro" id="IPR029063">
    <property type="entry name" value="SAM-dependent_MTases_sf"/>
</dbReference>
<keyword evidence="6" id="KW-1185">Reference proteome</keyword>
<organism evidence="5 6">
    <name type="scientific">Planococcus shenhongbingii</name>
    <dbReference type="NCBI Taxonomy" id="3058398"/>
    <lineage>
        <taxon>Bacteria</taxon>
        <taxon>Bacillati</taxon>
        <taxon>Bacillota</taxon>
        <taxon>Bacilli</taxon>
        <taxon>Bacillales</taxon>
        <taxon>Caryophanaceae</taxon>
        <taxon>Planococcus</taxon>
    </lineage>
</organism>
<comment type="caution">
    <text evidence="5">The sequence shown here is derived from an EMBL/GenBank/DDBJ whole genome shotgun (WGS) entry which is preliminary data.</text>
</comment>
<evidence type="ECO:0000256" key="1">
    <source>
        <dbReference type="ARBA" id="ARBA00022603"/>
    </source>
</evidence>
<evidence type="ECO:0000256" key="2">
    <source>
        <dbReference type="ARBA" id="ARBA00022679"/>
    </source>
</evidence>
<dbReference type="CDD" id="cd02440">
    <property type="entry name" value="AdoMet_MTases"/>
    <property type="match status" value="1"/>
</dbReference>
<dbReference type="Gene3D" id="3.40.50.150">
    <property type="entry name" value="Vaccinia Virus protein VP39"/>
    <property type="match status" value="1"/>
</dbReference>
<evidence type="ECO:0000313" key="6">
    <source>
        <dbReference type="Proteomes" id="UP001172142"/>
    </source>
</evidence>
<keyword evidence="1 5" id="KW-0489">Methyltransferase</keyword>
<dbReference type="SUPFAM" id="SSF53335">
    <property type="entry name" value="S-adenosyl-L-methionine-dependent methyltransferases"/>
    <property type="match status" value="1"/>
</dbReference>
<gene>
    <name evidence="5" type="ORF">QWY13_09155</name>
</gene>
<sequence>MKDKVREVYNQLAGYYANEADQTGLYNSEYERPAMMAQLPMDMKGLSVLDAGCAAGWYTEQLEKRGANVTAIDLSPEMVHAAKKRMGAKANVLCADLATALPFEDRSFDWVVSSLTLHYLEDWGKTFQEFKRILKPGGRLLFSVHHPFTDIELLAEADYFSTELITDHWEKSGKAYEVLFYRRPLSDIFNQTLKHFAIEKIIEPKPTLKFKDLAPESYGRLMKKPNFLIIQAAMK</sequence>
<keyword evidence="3" id="KW-0949">S-adenosyl-L-methionine</keyword>
<reference evidence="5 6" key="1">
    <citation type="submission" date="2023-07" db="EMBL/GenBank/DDBJ databases">
        <title>Novel species in genus Planococcus.</title>
        <authorList>
            <person name="Ning S."/>
        </authorList>
    </citation>
    <scope>NUCLEOTIDE SEQUENCE [LARGE SCALE GENOMIC DNA]</scope>
    <source>
        <strain evidence="5 6">N017</strain>
    </source>
</reference>
<protein>
    <submittedName>
        <fullName evidence="5">Methyltransferase domain-containing protein</fullName>
    </submittedName>
</protein>
<dbReference type="EMBL" id="JAUJWU010000002">
    <property type="protein sequence ID" value="MDN7245669.1"/>
    <property type="molecule type" value="Genomic_DNA"/>
</dbReference>